<keyword evidence="2" id="KW-1185">Reference proteome</keyword>
<dbReference type="STRING" id="1848.SAMN05443637_109118"/>
<sequence>MSASDVVEEYIAQLSRWGRWGPDDELGAFNFTSAETVRAAVAEVRSGEVISLTLPYDQRGPQPGGFRSNPQLITTATGTDHVAGAQEQLPWGPAKGFGYADDVVVMPLQCGTQWDALSHIFHRGQMWNGYSAAEHSSAGAKRNGIERWCGRMVLRGVLLDIALLRGVAALEPGYAISVADLEAAVQAEGVDVRPGDALLVHTGHLEARRNRWGDYAGGPAPGLSLHTAPWLAEREIAAIATDTWGVEVRPNEVDRFQPLHTVALVHLGIAFGEMFDLSRLAAACRAEGRWSFLLVAEPLPITGAVGSPVAAIAVR</sequence>
<evidence type="ECO:0000313" key="1">
    <source>
        <dbReference type="EMBL" id="SHK63902.1"/>
    </source>
</evidence>
<dbReference type="GO" id="GO:0019441">
    <property type="term" value="P:L-tryptophan catabolic process to kynurenine"/>
    <property type="evidence" value="ECO:0007669"/>
    <property type="project" value="InterPro"/>
</dbReference>
<dbReference type="Gene3D" id="3.50.30.50">
    <property type="entry name" value="Putative cyclase"/>
    <property type="match status" value="1"/>
</dbReference>
<dbReference type="PANTHER" id="PTHR34861">
    <property type="match status" value="1"/>
</dbReference>
<reference evidence="1 2" key="1">
    <citation type="submission" date="2016-11" db="EMBL/GenBank/DDBJ databases">
        <authorList>
            <person name="Jaros S."/>
            <person name="Januszkiewicz K."/>
            <person name="Wedrychowicz H."/>
        </authorList>
    </citation>
    <scope>NUCLEOTIDE SEQUENCE [LARGE SCALE GENOMIC DNA]</scope>
    <source>
        <strain evidence="1 2">DSM 43832</strain>
    </source>
</reference>
<protein>
    <submittedName>
        <fullName evidence="1">Kynurenine formamidase</fullName>
    </submittedName>
</protein>
<dbReference type="InterPro" id="IPR007325">
    <property type="entry name" value="KFase/CYL"/>
</dbReference>
<gene>
    <name evidence="1" type="ORF">SAMN05443637_109118</name>
</gene>
<proteinExistence type="predicted"/>
<dbReference type="InterPro" id="IPR037175">
    <property type="entry name" value="KFase_sf"/>
</dbReference>
<dbReference type="SUPFAM" id="SSF102198">
    <property type="entry name" value="Putative cyclase"/>
    <property type="match status" value="1"/>
</dbReference>
<dbReference type="GO" id="GO:0004061">
    <property type="term" value="F:arylformamidase activity"/>
    <property type="evidence" value="ECO:0007669"/>
    <property type="project" value="InterPro"/>
</dbReference>
<evidence type="ECO:0000313" key="2">
    <source>
        <dbReference type="Proteomes" id="UP000184363"/>
    </source>
</evidence>
<dbReference type="AlphaFoldDB" id="A0A1M6U3P6"/>
<dbReference type="PANTHER" id="PTHR34861:SF10">
    <property type="entry name" value="CYCLASE"/>
    <property type="match status" value="1"/>
</dbReference>
<dbReference type="OrthoDB" id="7067800at2"/>
<dbReference type="RefSeq" id="WP_073457430.1">
    <property type="nucleotide sequence ID" value="NZ_FRAP01000009.1"/>
</dbReference>
<dbReference type="Pfam" id="PF04199">
    <property type="entry name" value="Cyclase"/>
    <property type="match status" value="1"/>
</dbReference>
<dbReference type="EMBL" id="FRAP01000009">
    <property type="protein sequence ID" value="SHK63902.1"/>
    <property type="molecule type" value="Genomic_DNA"/>
</dbReference>
<name>A0A1M6U3P6_PSETH</name>
<dbReference type="Proteomes" id="UP000184363">
    <property type="component" value="Unassembled WGS sequence"/>
</dbReference>
<organism evidence="1 2">
    <name type="scientific">Pseudonocardia thermophila</name>
    <dbReference type="NCBI Taxonomy" id="1848"/>
    <lineage>
        <taxon>Bacteria</taxon>
        <taxon>Bacillati</taxon>
        <taxon>Actinomycetota</taxon>
        <taxon>Actinomycetes</taxon>
        <taxon>Pseudonocardiales</taxon>
        <taxon>Pseudonocardiaceae</taxon>
        <taxon>Pseudonocardia</taxon>
    </lineage>
</organism>
<accession>A0A1M6U3P6</accession>